<feature type="compositionally biased region" description="Basic and acidic residues" evidence="11">
    <location>
        <begin position="38"/>
        <end position="48"/>
    </location>
</feature>
<feature type="compositionally biased region" description="Basic and acidic residues" evidence="11">
    <location>
        <begin position="133"/>
        <end position="146"/>
    </location>
</feature>
<feature type="compositionally biased region" description="Low complexity" evidence="11">
    <location>
        <begin position="147"/>
        <end position="159"/>
    </location>
</feature>
<evidence type="ECO:0000256" key="8">
    <source>
        <dbReference type="ARBA" id="ARBA00023163"/>
    </source>
</evidence>
<feature type="domain" description="C2H2-type" evidence="12">
    <location>
        <begin position="717"/>
        <end position="745"/>
    </location>
</feature>
<dbReference type="GO" id="GO:0008270">
    <property type="term" value="F:zinc ion binding"/>
    <property type="evidence" value="ECO:0007669"/>
    <property type="project" value="UniProtKB-KW"/>
</dbReference>
<gene>
    <name evidence="13" type="ORF">MGAL_10B076122</name>
</gene>
<evidence type="ECO:0000256" key="9">
    <source>
        <dbReference type="ARBA" id="ARBA00023242"/>
    </source>
</evidence>
<feature type="domain" description="C2H2-type" evidence="12">
    <location>
        <begin position="805"/>
        <end position="833"/>
    </location>
</feature>
<keyword evidence="8" id="KW-0804">Transcription</keyword>
<evidence type="ECO:0000256" key="2">
    <source>
        <dbReference type="ARBA" id="ARBA00022723"/>
    </source>
</evidence>
<keyword evidence="6" id="KW-0805">Transcription regulation</keyword>
<dbReference type="GO" id="GO:0000981">
    <property type="term" value="F:DNA-binding transcription factor activity, RNA polymerase II-specific"/>
    <property type="evidence" value="ECO:0007669"/>
    <property type="project" value="TreeGrafter"/>
</dbReference>
<comment type="caution">
    <text evidence="13">The sequence shown here is derived from an EMBL/GenBank/DDBJ whole genome shotgun (WGS) entry which is preliminary data.</text>
</comment>
<feature type="compositionally biased region" description="Basic and acidic residues" evidence="11">
    <location>
        <begin position="211"/>
        <end position="231"/>
    </location>
</feature>
<keyword evidence="14" id="KW-1185">Reference proteome</keyword>
<dbReference type="PROSITE" id="PS00028">
    <property type="entry name" value="ZINC_FINGER_C2H2_1"/>
    <property type="match status" value="7"/>
</dbReference>
<evidence type="ECO:0000256" key="10">
    <source>
        <dbReference type="PROSITE-ProRule" id="PRU00042"/>
    </source>
</evidence>
<keyword evidence="3" id="KW-0677">Repeat</keyword>
<feature type="region of interest" description="Disordered" evidence="11">
    <location>
        <begin position="38"/>
        <end position="267"/>
    </location>
</feature>
<keyword evidence="5" id="KW-0862">Zinc</keyword>
<protein>
    <recommendedName>
        <fullName evidence="12">C2H2-type domain-containing protein</fullName>
    </recommendedName>
</protein>
<dbReference type="GO" id="GO:0000978">
    <property type="term" value="F:RNA polymerase II cis-regulatory region sequence-specific DNA binding"/>
    <property type="evidence" value="ECO:0007669"/>
    <property type="project" value="TreeGrafter"/>
</dbReference>
<evidence type="ECO:0000256" key="5">
    <source>
        <dbReference type="ARBA" id="ARBA00022833"/>
    </source>
</evidence>
<keyword evidence="2" id="KW-0479">Metal-binding</keyword>
<dbReference type="PROSITE" id="PS50157">
    <property type="entry name" value="ZINC_FINGER_C2H2_2"/>
    <property type="match status" value="6"/>
</dbReference>
<keyword evidence="9" id="KW-0539">Nucleus</keyword>
<keyword evidence="7" id="KW-0238">DNA-binding</keyword>
<feature type="domain" description="C2H2-type" evidence="12">
    <location>
        <begin position="574"/>
        <end position="602"/>
    </location>
</feature>
<proteinExistence type="predicted"/>
<dbReference type="InterPro" id="IPR036236">
    <property type="entry name" value="Znf_C2H2_sf"/>
</dbReference>
<dbReference type="PANTHER" id="PTHR24384">
    <property type="entry name" value="FINGER PUTATIVE TRANSCRIPTION FACTOR FAMILY-RELATED"/>
    <property type="match status" value="1"/>
</dbReference>
<comment type="subcellular location">
    <subcellularLocation>
        <location evidence="1">Nucleus</location>
    </subcellularLocation>
</comment>
<dbReference type="SUPFAM" id="SSF57667">
    <property type="entry name" value="beta-beta-alpha zinc fingers"/>
    <property type="match status" value="3"/>
</dbReference>
<feature type="compositionally biased region" description="Polar residues" evidence="11">
    <location>
        <begin position="54"/>
        <end position="67"/>
    </location>
</feature>
<evidence type="ECO:0000256" key="1">
    <source>
        <dbReference type="ARBA" id="ARBA00004123"/>
    </source>
</evidence>
<evidence type="ECO:0000256" key="11">
    <source>
        <dbReference type="SAM" id="MobiDB-lite"/>
    </source>
</evidence>
<evidence type="ECO:0000256" key="6">
    <source>
        <dbReference type="ARBA" id="ARBA00023015"/>
    </source>
</evidence>
<dbReference type="EMBL" id="UYJE01002077">
    <property type="protein sequence ID" value="VDI07662.1"/>
    <property type="molecule type" value="Genomic_DNA"/>
</dbReference>
<dbReference type="PANTHER" id="PTHR24384:SF189">
    <property type="entry name" value="C2H2-TYPE DOMAIN-CONTAINING PROTEIN-RELATED"/>
    <property type="match status" value="1"/>
</dbReference>
<evidence type="ECO:0000256" key="7">
    <source>
        <dbReference type="ARBA" id="ARBA00023125"/>
    </source>
</evidence>
<feature type="region of interest" description="Disordered" evidence="11">
    <location>
        <begin position="287"/>
        <end position="362"/>
    </location>
</feature>
<feature type="domain" description="C2H2-type" evidence="12">
    <location>
        <begin position="688"/>
        <end position="716"/>
    </location>
</feature>
<accession>A0A8B6CMG7</accession>
<evidence type="ECO:0000256" key="4">
    <source>
        <dbReference type="ARBA" id="ARBA00022771"/>
    </source>
</evidence>
<feature type="region of interest" description="Disordered" evidence="11">
    <location>
        <begin position="892"/>
        <end position="937"/>
    </location>
</feature>
<evidence type="ECO:0000313" key="14">
    <source>
        <dbReference type="Proteomes" id="UP000596742"/>
    </source>
</evidence>
<dbReference type="SMART" id="SM00355">
    <property type="entry name" value="ZnF_C2H2"/>
    <property type="match status" value="9"/>
</dbReference>
<evidence type="ECO:0000256" key="3">
    <source>
        <dbReference type="ARBA" id="ARBA00022737"/>
    </source>
</evidence>
<evidence type="ECO:0000259" key="12">
    <source>
        <dbReference type="PROSITE" id="PS50157"/>
    </source>
</evidence>
<dbReference type="Pfam" id="PF00096">
    <property type="entry name" value="zf-C2H2"/>
    <property type="match status" value="1"/>
</dbReference>
<feature type="compositionally biased region" description="Polar residues" evidence="11">
    <location>
        <begin position="923"/>
        <end position="937"/>
    </location>
</feature>
<dbReference type="InterPro" id="IPR050752">
    <property type="entry name" value="C2H2-ZF_domain"/>
</dbReference>
<feature type="compositionally biased region" description="Basic and acidic residues" evidence="11">
    <location>
        <begin position="383"/>
        <end position="400"/>
    </location>
</feature>
<evidence type="ECO:0000313" key="13">
    <source>
        <dbReference type="EMBL" id="VDI07662.1"/>
    </source>
</evidence>
<feature type="compositionally biased region" description="Basic and acidic residues" evidence="11">
    <location>
        <begin position="413"/>
        <end position="427"/>
    </location>
</feature>
<organism evidence="13 14">
    <name type="scientific">Mytilus galloprovincialis</name>
    <name type="common">Mediterranean mussel</name>
    <dbReference type="NCBI Taxonomy" id="29158"/>
    <lineage>
        <taxon>Eukaryota</taxon>
        <taxon>Metazoa</taxon>
        <taxon>Spiralia</taxon>
        <taxon>Lophotrochozoa</taxon>
        <taxon>Mollusca</taxon>
        <taxon>Bivalvia</taxon>
        <taxon>Autobranchia</taxon>
        <taxon>Pteriomorphia</taxon>
        <taxon>Mytilida</taxon>
        <taxon>Mytiloidea</taxon>
        <taxon>Mytilidae</taxon>
        <taxon>Mytilinae</taxon>
        <taxon>Mytilus</taxon>
    </lineage>
</organism>
<dbReference type="OrthoDB" id="6084436at2759"/>
<feature type="region of interest" description="Disordered" evidence="11">
    <location>
        <begin position="381"/>
        <end position="470"/>
    </location>
</feature>
<feature type="domain" description="C2H2-type" evidence="12">
    <location>
        <begin position="778"/>
        <end position="806"/>
    </location>
</feature>
<name>A0A8B6CMG7_MYTGA</name>
<sequence>MEENQQKSLGQKKEFHDVYKDFLDAKIKVRKLTSNEIEKHTQGKHYTDTETVDGHNSNIEIQNQTKKVNPLPDTIKSESDENIQEITPKHNTMRTHAENKIPSESFQTRRSGRKIVPSAKVLEASGQSGKKSKFLDKNGSSEKESCQKATQKGQKQTGTDNLMHDLVPPEKIIGTTKHSSNNDKKHSTPINDGKHGNGKGKQKKVTTPSNTDEKEKTILTRKTKNVEKEENSGSPAKRIRLQVSDTEVTKEPETTPIRTSGRRKVCSAKMKMAISSEGTDLQMKRFLQKRDTESESGNLIKETCAMEVVENSKKKANDRPTRPARQKQQENKTDPTINEKSESSTNDTKQKQQETATAYTLPKKVENTTEYAVQKRRLSTRQKKIEDTSKHQEIITDHTSQKPVEITSGDISTKNEECKSVDSKQKQQDNPAETFIQDKLNNESANDEISKEFTGQNDSDNDGLNNEYTGQNEIHNDELTTGNVSKKPSFTTLEKDVAENKKTILEKLNMIMNEKRNKFLALQRKFKVARQTVLKANMKGKDVENIKCFVCKTLFQFGNYMCEHGRSFIYPHASVCKECGRIFRNSSLLKRHVQRIHYEKSIKCKTCGIMFGLEGDLRRHMERVHKIKVSKYQNKDELKNTSDHDYIIMEDTDKDSQEKKYLSIDKSVSNSFYSLIPADYVIKNGDKCICKKCGMVFSSVLNLNYHAYRKHINGKNFFCKHCNKGFPLSRDLKNHTQICHTQNPQECSICCKKIKSKRGLRNHMEKYHRDSSIFAMRYQCYLCEKRFGYTKELQDHINVCHTAKNDCYFCGKNLATSRGLRKHMERMHGIEETMHDDEFVSFEIKCLEEKKNFKAQEIKTEEAISFIEENLGKSPIKKSSLKNIEEMESCQIGNEMEVKPSSSPKSRKRHQKQSANKTKMKLFSSQIGKSQSVQSSNETAGTSDKLYICEHCGATKCKASQLAKHVYDAHQLTALNCNFCGILFYSRQKAILHRKQFHPTMGRNAFCFTEVTKPNMTSSNPNSELEKQDNCKSLEACEVDTRESTPPKVVAVAVRSPDELKNQNINFKINSFGDNKLDKFLECDKQEDTVLIARRYLSPVKKVVTKELSDENKINPTHSKLFSLLSKGKLPQNMDEEIKKENVILHKEALIKENEEKGKIELLHSAGVTEQDALLLHHFGSVNRNFETDSDQSPLKDSEVTSELLKEAHLPGEELLYQVEELAEEDSKLIDTINASLVAKEVVINVESTSNAKVMKMTKEDILQRFDENNSRKITGQVNPAKDVMIMNKHVVIQTDKKCTLSVKTDDQGNKSIITGASEPKNATQNEVEMAFKHLTSFKEGDSLNDNENDPQDKDEKKLVKVHQIINVPKKLVPPYQAKINLPKPDEEVHNTVVYLPKNIKSVDMTVANMDNDDEDVYILFVM</sequence>
<dbReference type="InterPro" id="IPR013087">
    <property type="entry name" value="Znf_C2H2_type"/>
</dbReference>
<reference evidence="13" key="1">
    <citation type="submission" date="2018-11" db="EMBL/GenBank/DDBJ databases">
        <authorList>
            <person name="Alioto T."/>
            <person name="Alioto T."/>
        </authorList>
    </citation>
    <scope>NUCLEOTIDE SEQUENCE</scope>
</reference>
<feature type="compositionally biased region" description="Polar residues" evidence="11">
    <location>
        <begin position="453"/>
        <end position="470"/>
    </location>
</feature>
<dbReference type="GO" id="GO:0005634">
    <property type="term" value="C:nucleus"/>
    <property type="evidence" value="ECO:0007669"/>
    <property type="project" value="UniProtKB-SubCell"/>
</dbReference>
<feature type="compositionally biased region" description="Basic and acidic residues" evidence="11">
    <location>
        <begin position="310"/>
        <end position="352"/>
    </location>
</feature>
<keyword evidence="4 10" id="KW-0863">Zinc-finger</keyword>
<feature type="domain" description="C2H2-type" evidence="12">
    <location>
        <begin position="602"/>
        <end position="625"/>
    </location>
</feature>
<dbReference type="Gene3D" id="3.30.160.60">
    <property type="entry name" value="Classic Zinc Finger"/>
    <property type="match status" value="4"/>
</dbReference>
<dbReference type="Proteomes" id="UP000596742">
    <property type="component" value="Unassembled WGS sequence"/>
</dbReference>